<organism evidence="1">
    <name type="scientific">Opuntia streptacantha</name>
    <name type="common">Prickly pear cactus</name>
    <name type="synonym">Opuntia cardona</name>
    <dbReference type="NCBI Taxonomy" id="393608"/>
    <lineage>
        <taxon>Eukaryota</taxon>
        <taxon>Viridiplantae</taxon>
        <taxon>Streptophyta</taxon>
        <taxon>Embryophyta</taxon>
        <taxon>Tracheophyta</taxon>
        <taxon>Spermatophyta</taxon>
        <taxon>Magnoliopsida</taxon>
        <taxon>eudicotyledons</taxon>
        <taxon>Gunneridae</taxon>
        <taxon>Pentapetalae</taxon>
        <taxon>Caryophyllales</taxon>
        <taxon>Cactineae</taxon>
        <taxon>Cactaceae</taxon>
        <taxon>Opuntioideae</taxon>
        <taxon>Opuntia</taxon>
    </lineage>
</organism>
<dbReference type="EMBL" id="GISG01093131">
    <property type="protein sequence ID" value="MBA4635002.1"/>
    <property type="molecule type" value="Transcribed_RNA"/>
</dbReference>
<dbReference type="AlphaFoldDB" id="A0A7C9D6X7"/>
<sequence>MSRNFITLQQQRQEVNKKATIQLYKKDLLMLKKRLQSEQLVTTTDIIEKPTIILTLMRLHLQIQYFQLRLYPWRIVIAVHPQSFPSILVLEIRIFRIFLVFPVIPPLQRISKEGLPKFLGG</sequence>
<protein>
    <submittedName>
        <fullName evidence="1">Uncharacterized protein</fullName>
    </submittedName>
</protein>
<reference evidence="1" key="1">
    <citation type="journal article" date="2013" name="J. Plant Res.">
        <title>Effect of fungi and light on seed germination of three Opuntia species from semiarid lands of central Mexico.</title>
        <authorList>
            <person name="Delgado-Sanchez P."/>
            <person name="Jimenez-Bremont J.F."/>
            <person name="Guerrero-Gonzalez Mde L."/>
            <person name="Flores J."/>
        </authorList>
    </citation>
    <scope>NUCLEOTIDE SEQUENCE</scope>
    <source>
        <tissue evidence="1">Cladode</tissue>
    </source>
</reference>
<reference evidence="1" key="2">
    <citation type="submission" date="2020-07" db="EMBL/GenBank/DDBJ databases">
        <authorList>
            <person name="Vera ALvarez R."/>
            <person name="Arias-Moreno D.M."/>
            <person name="Jimenez-Jacinto V."/>
            <person name="Jimenez-Bremont J.F."/>
            <person name="Swaminathan K."/>
            <person name="Moose S.P."/>
            <person name="Guerrero-Gonzalez M.L."/>
            <person name="Marino-Ramirez L."/>
            <person name="Landsman D."/>
            <person name="Rodriguez-Kessler M."/>
            <person name="Delgado-Sanchez P."/>
        </authorList>
    </citation>
    <scope>NUCLEOTIDE SEQUENCE</scope>
    <source>
        <tissue evidence="1">Cladode</tissue>
    </source>
</reference>
<accession>A0A7C9D6X7</accession>
<proteinExistence type="predicted"/>
<evidence type="ECO:0000313" key="1">
    <source>
        <dbReference type="EMBL" id="MBA4635002.1"/>
    </source>
</evidence>
<name>A0A7C9D6X7_OPUST</name>